<dbReference type="GO" id="GO:0016020">
    <property type="term" value="C:membrane"/>
    <property type="evidence" value="ECO:0007669"/>
    <property type="project" value="UniProtKB-SubCell"/>
</dbReference>
<evidence type="ECO:0000256" key="14">
    <source>
        <dbReference type="PROSITE-ProRule" id="PRU00175"/>
    </source>
</evidence>
<comment type="subcellular location">
    <subcellularLocation>
        <location evidence="2">Membrane</location>
        <topology evidence="2">Single-pass membrane protein</topology>
    </subcellularLocation>
</comment>
<keyword evidence="12 15" id="KW-0472">Membrane</keyword>
<protein>
    <recommendedName>
        <fullName evidence="4">RING-type E3 ubiquitin transferase</fullName>
        <ecNumber evidence="4">2.3.2.27</ecNumber>
    </recommendedName>
</protein>
<evidence type="ECO:0000256" key="7">
    <source>
        <dbReference type="ARBA" id="ARBA00022723"/>
    </source>
</evidence>
<dbReference type="GO" id="GO:0008270">
    <property type="term" value="F:zinc ion binding"/>
    <property type="evidence" value="ECO:0007669"/>
    <property type="project" value="UniProtKB-KW"/>
</dbReference>
<dbReference type="SUPFAM" id="SSF57850">
    <property type="entry name" value="RING/U-box"/>
    <property type="match status" value="1"/>
</dbReference>
<dbReference type="EMBL" id="KQ483413">
    <property type="protein sequence ID" value="KYP53481.1"/>
    <property type="molecule type" value="Genomic_DNA"/>
</dbReference>
<feature type="domain" description="RING-type" evidence="16">
    <location>
        <begin position="127"/>
        <end position="169"/>
    </location>
</feature>
<evidence type="ECO:0000313" key="18">
    <source>
        <dbReference type="Proteomes" id="UP000075243"/>
    </source>
</evidence>
<dbReference type="Gramene" id="C.cajan_24405.t">
    <property type="protein sequence ID" value="C.cajan_24405.t.cds1"/>
    <property type="gene ID" value="C.cajan_24405"/>
</dbReference>
<dbReference type="Proteomes" id="UP000075243">
    <property type="component" value="Unassembled WGS sequence"/>
</dbReference>
<comment type="pathway">
    <text evidence="3">Protein modification; protein ubiquitination.</text>
</comment>
<evidence type="ECO:0000256" key="4">
    <source>
        <dbReference type="ARBA" id="ARBA00012483"/>
    </source>
</evidence>
<evidence type="ECO:0000256" key="5">
    <source>
        <dbReference type="ARBA" id="ARBA00022679"/>
    </source>
</evidence>
<comment type="similarity">
    <text evidence="13">Belongs to the RING-type zinc finger family. ATL subfamily.</text>
</comment>
<evidence type="ECO:0000259" key="16">
    <source>
        <dbReference type="PROSITE" id="PS50089"/>
    </source>
</evidence>
<evidence type="ECO:0000256" key="9">
    <source>
        <dbReference type="ARBA" id="ARBA00022786"/>
    </source>
</evidence>
<evidence type="ECO:0000256" key="11">
    <source>
        <dbReference type="ARBA" id="ARBA00022989"/>
    </source>
</evidence>
<evidence type="ECO:0000256" key="8">
    <source>
        <dbReference type="ARBA" id="ARBA00022771"/>
    </source>
</evidence>
<keyword evidence="10" id="KW-0862">Zinc</keyword>
<keyword evidence="5" id="KW-0808">Transferase</keyword>
<dbReference type="PANTHER" id="PTHR46913">
    <property type="entry name" value="RING-H2 FINGER PROTEIN ATL16"/>
    <property type="match status" value="1"/>
</dbReference>
<evidence type="ECO:0000256" key="10">
    <source>
        <dbReference type="ARBA" id="ARBA00022833"/>
    </source>
</evidence>
<name>A0A151SFK1_CAJCA</name>
<accession>A0A151SFK1</accession>
<dbReference type="GO" id="GO:0016567">
    <property type="term" value="P:protein ubiquitination"/>
    <property type="evidence" value="ECO:0007669"/>
    <property type="project" value="UniProtKB-UniPathway"/>
</dbReference>
<dbReference type="PANTHER" id="PTHR46913:SF22">
    <property type="entry name" value="RING-TYPE E3 UBIQUITIN TRANSFERASE"/>
    <property type="match status" value="1"/>
</dbReference>
<evidence type="ECO:0000256" key="6">
    <source>
        <dbReference type="ARBA" id="ARBA00022692"/>
    </source>
</evidence>
<dbReference type="OMA" id="WLLAMNT"/>
<evidence type="ECO:0000256" key="13">
    <source>
        <dbReference type="ARBA" id="ARBA00024209"/>
    </source>
</evidence>
<dbReference type="STRING" id="3821.A0A151SFK1"/>
<keyword evidence="11 15" id="KW-1133">Transmembrane helix</keyword>
<evidence type="ECO:0000256" key="1">
    <source>
        <dbReference type="ARBA" id="ARBA00000900"/>
    </source>
</evidence>
<evidence type="ECO:0000256" key="12">
    <source>
        <dbReference type="ARBA" id="ARBA00023136"/>
    </source>
</evidence>
<dbReference type="OrthoDB" id="9984778at2759"/>
<keyword evidence="7" id="KW-0479">Metal-binding</keyword>
<dbReference type="AlphaFoldDB" id="A0A151SFK1"/>
<dbReference type="InterPro" id="IPR044600">
    <property type="entry name" value="ATL1/ATL16-like"/>
</dbReference>
<sequence>MGSLSKSNPNPNPWTPKDCSSGICSIYCPEWCYVVYPPPPPSLFLTQTQRHSSPFQFSPLVVALIGILATALILLTYYTLVSRLCRHTAAPREPPQGNTPQGLDHSLIESITVRKYSKGGGAHARDCSVCLSDFQEEERVRVLPRCNHAFHLPCIDTWLHSNATCPLCRSSVILVSTRAPSASASAC</sequence>
<keyword evidence="6 15" id="KW-0812">Transmembrane</keyword>
<dbReference type="PROSITE" id="PS50089">
    <property type="entry name" value="ZF_RING_2"/>
    <property type="match status" value="1"/>
</dbReference>
<evidence type="ECO:0000256" key="2">
    <source>
        <dbReference type="ARBA" id="ARBA00004167"/>
    </source>
</evidence>
<keyword evidence="9" id="KW-0833">Ubl conjugation pathway</keyword>
<keyword evidence="18" id="KW-1185">Reference proteome</keyword>
<reference evidence="17" key="1">
    <citation type="journal article" date="2012" name="Nat. Biotechnol.">
        <title>Draft genome sequence of pigeonpea (Cajanus cajan), an orphan legume crop of resource-poor farmers.</title>
        <authorList>
            <person name="Varshney R.K."/>
            <person name="Chen W."/>
            <person name="Li Y."/>
            <person name="Bharti A.K."/>
            <person name="Saxena R.K."/>
            <person name="Schlueter J.A."/>
            <person name="Donoghue M.T."/>
            <person name="Azam S."/>
            <person name="Fan G."/>
            <person name="Whaley A.M."/>
            <person name="Farmer A.D."/>
            <person name="Sheridan J."/>
            <person name="Iwata A."/>
            <person name="Tuteja R."/>
            <person name="Penmetsa R.V."/>
            <person name="Wu W."/>
            <person name="Upadhyaya H.D."/>
            <person name="Yang S.P."/>
            <person name="Shah T."/>
            <person name="Saxena K.B."/>
            <person name="Michael T."/>
            <person name="McCombie W.R."/>
            <person name="Yang B."/>
            <person name="Zhang G."/>
            <person name="Yang H."/>
            <person name="Wang J."/>
            <person name="Spillane C."/>
            <person name="Cook D.R."/>
            <person name="May G.D."/>
            <person name="Xu X."/>
            <person name="Jackson S.A."/>
        </authorList>
    </citation>
    <scope>NUCLEOTIDE SEQUENCE [LARGE SCALE GENOMIC DNA]</scope>
</reference>
<gene>
    <name evidence="17" type="ORF">KK1_024619</name>
</gene>
<feature type="transmembrane region" description="Helical" evidence="15">
    <location>
        <begin position="60"/>
        <end position="80"/>
    </location>
</feature>
<proteinExistence type="inferred from homology"/>
<comment type="catalytic activity">
    <reaction evidence="1">
        <text>S-ubiquitinyl-[E2 ubiquitin-conjugating enzyme]-L-cysteine + [acceptor protein]-L-lysine = [E2 ubiquitin-conjugating enzyme]-L-cysteine + N(6)-ubiquitinyl-[acceptor protein]-L-lysine.</text>
        <dbReference type="EC" id="2.3.2.27"/>
    </reaction>
</comment>
<dbReference type="SMART" id="SM00184">
    <property type="entry name" value="RING"/>
    <property type="match status" value="1"/>
</dbReference>
<dbReference type="EC" id="2.3.2.27" evidence="4"/>
<keyword evidence="8 14" id="KW-0863">Zinc-finger</keyword>
<dbReference type="InterPro" id="IPR013083">
    <property type="entry name" value="Znf_RING/FYVE/PHD"/>
</dbReference>
<evidence type="ECO:0000256" key="15">
    <source>
        <dbReference type="SAM" id="Phobius"/>
    </source>
</evidence>
<dbReference type="FunFam" id="3.30.40.10:FF:000187">
    <property type="entry name" value="E3 ubiquitin-protein ligase ATL6"/>
    <property type="match status" value="1"/>
</dbReference>
<dbReference type="Gene3D" id="3.30.40.10">
    <property type="entry name" value="Zinc/RING finger domain, C3HC4 (zinc finger)"/>
    <property type="match status" value="1"/>
</dbReference>
<evidence type="ECO:0000256" key="3">
    <source>
        <dbReference type="ARBA" id="ARBA00004906"/>
    </source>
</evidence>
<organism evidence="17 18">
    <name type="scientific">Cajanus cajan</name>
    <name type="common">Pigeon pea</name>
    <name type="synonym">Cajanus indicus</name>
    <dbReference type="NCBI Taxonomy" id="3821"/>
    <lineage>
        <taxon>Eukaryota</taxon>
        <taxon>Viridiplantae</taxon>
        <taxon>Streptophyta</taxon>
        <taxon>Embryophyta</taxon>
        <taxon>Tracheophyta</taxon>
        <taxon>Spermatophyta</taxon>
        <taxon>Magnoliopsida</taxon>
        <taxon>eudicotyledons</taxon>
        <taxon>Gunneridae</taxon>
        <taxon>Pentapetalae</taxon>
        <taxon>rosids</taxon>
        <taxon>fabids</taxon>
        <taxon>Fabales</taxon>
        <taxon>Fabaceae</taxon>
        <taxon>Papilionoideae</taxon>
        <taxon>50 kb inversion clade</taxon>
        <taxon>NPAAA clade</taxon>
        <taxon>indigoferoid/millettioid clade</taxon>
        <taxon>Phaseoleae</taxon>
        <taxon>Cajanus</taxon>
    </lineage>
</organism>
<dbReference type="GO" id="GO:0061630">
    <property type="term" value="F:ubiquitin protein ligase activity"/>
    <property type="evidence" value="ECO:0007669"/>
    <property type="project" value="UniProtKB-EC"/>
</dbReference>
<dbReference type="UniPathway" id="UPA00143"/>
<dbReference type="InterPro" id="IPR001841">
    <property type="entry name" value="Znf_RING"/>
</dbReference>
<dbReference type="CDD" id="cd16461">
    <property type="entry name" value="RING-H2_EL5-like"/>
    <property type="match status" value="1"/>
</dbReference>
<evidence type="ECO:0000313" key="17">
    <source>
        <dbReference type="EMBL" id="KYP53481.1"/>
    </source>
</evidence>
<dbReference type="Pfam" id="PF13639">
    <property type="entry name" value="zf-RING_2"/>
    <property type="match status" value="1"/>
</dbReference>